<evidence type="ECO:0000313" key="2">
    <source>
        <dbReference type="EMBL" id="QRG07662.1"/>
    </source>
</evidence>
<feature type="domain" description="CHAD" evidence="1">
    <location>
        <begin position="14"/>
        <end position="276"/>
    </location>
</feature>
<dbReference type="Pfam" id="PF05235">
    <property type="entry name" value="CHAD"/>
    <property type="match status" value="1"/>
</dbReference>
<dbReference type="RefSeq" id="WP_203194577.1">
    <property type="nucleotide sequence ID" value="NZ_CP063362.1"/>
</dbReference>
<accession>A0A974PQ26</accession>
<dbReference type="Proteomes" id="UP000596427">
    <property type="component" value="Chromosome"/>
</dbReference>
<dbReference type="SMART" id="SM00880">
    <property type="entry name" value="CHAD"/>
    <property type="match status" value="1"/>
</dbReference>
<dbReference type="PROSITE" id="PS51708">
    <property type="entry name" value="CHAD"/>
    <property type="match status" value="1"/>
</dbReference>
<gene>
    <name evidence="2" type="ORF">EZH22_04515</name>
</gene>
<dbReference type="InterPro" id="IPR007899">
    <property type="entry name" value="CHAD_dom"/>
</dbReference>
<name>A0A974PQ26_9HYPH</name>
<dbReference type="EMBL" id="CP063362">
    <property type="protein sequence ID" value="QRG07662.1"/>
    <property type="molecule type" value="Genomic_DNA"/>
</dbReference>
<evidence type="ECO:0000259" key="1">
    <source>
        <dbReference type="PROSITE" id="PS51708"/>
    </source>
</evidence>
<dbReference type="Gene3D" id="1.40.20.10">
    <property type="entry name" value="CHAD domain"/>
    <property type="match status" value="1"/>
</dbReference>
<evidence type="ECO:0000313" key="3">
    <source>
        <dbReference type="Proteomes" id="UP000596427"/>
    </source>
</evidence>
<dbReference type="InterPro" id="IPR038186">
    <property type="entry name" value="CHAD_dom_sf"/>
</dbReference>
<dbReference type="AlphaFoldDB" id="A0A974PQ26"/>
<organism evidence="2 3">
    <name type="scientific">Xanthobacter dioxanivorans</name>
    <dbReference type="NCBI Taxonomy" id="2528964"/>
    <lineage>
        <taxon>Bacteria</taxon>
        <taxon>Pseudomonadati</taxon>
        <taxon>Pseudomonadota</taxon>
        <taxon>Alphaproteobacteria</taxon>
        <taxon>Hyphomicrobiales</taxon>
        <taxon>Xanthobacteraceae</taxon>
        <taxon>Xanthobacter</taxon>
    </lineage>
</organism>
<dbReference type="KEGG" id="xdi:EZH22_04515"/>
<reference evidence="2 3" key="1">
    <citation type="submission" date="2020-10" db="EMBL/GenBank/DDBJ databases">
        <title>Degradation of 1,4-Dioxane by Xanthobacter sp. YN2, via a Novel Group-2 Soluble Di-Iron Monooxygenase.</title>
        <authorList>
            <person name="Ma F."/>
            <person name="Wang Y."/>
            <person name="Yang J."/>
            <person name="Guo H."/>
            <person name="Su D."/>
            <person name="Yu L."/>
        </authorList>
    </citation>
    <scope>NUCLEOTIDE SEQUENCE [LARGE SCALE GENOMIC DNA]</scope>
    <source>
        <strain evidence="2 3">YN2</strain>
    </source>
</reference>
<proteinExistence type="predicted"/>
<protein>
    <submittedName>
        <fullName evidence="2">CHAD domain-containing protein</fullName>
    </submittedName>
</protein>
<keyword evidence="3" id="KW-1185">Reference proteome</keyword>
<sequence length="286" mass="31365">MMNAPSSITGTPEDLAPASHAGAALVRALSASLDALEKAAADPDPVEMVHDARKAMKEYRALLRLVPDAVARVARRHSAEAARAMSHARDRATAHEALDLLDAMGLLLPCDLADARAAVGDDATPEEAERHRASLAAFLAEAREQIDGALGAAAGMADVGEELEHSYRRARSADFGTPEAMHEARKRVVAHRYQMSFIATAFAGRGAKRARKAQRLRDFFGAYQDLETLRPMLHGAQPALAEGTLERLDHALKRAQAHLRKKALRRHAALFRRKPEDFRRHYRDIL</sequence>